<evidence type="ECO:0000256" key="8">
    <source>
        <dbReference type="ARBA" id="ARBA00023004"/>
    </source>
</evidence>
<organism evidence="11 12">
    <name type="scientific">Vitis vinifera</name>
    <name type="common">Grape</name>
    <dbReference type="NCBI Taxonomy" id="29760"/>
    <lineage>
        <taxon>Eukaryota</taxon>
        <taxon>Viridiplantae</taxon>
        <taxon>Streptophyta</taxon>
        <taxon>Embryophyta</taxon>
        <taxon>Tracheophyta</taxon>
        <taxon>Spermatophyta</taxon>
        <taxon>Magnoliopsida</taxon>
        <taxon>eudicotyledons</taxon>
        <taxon>Gunneridae</taxon>
        <taxon>Pentapetalae</taxon>
        <taxon>rosids</taxon>
        <taxon>Vitales</taxon>
        <taxon>Vitaceae</taxon>
        <taxon>Viteae</taxon>
        <taxon>Vitis</taxon>
    </lineage>
</organism>
<dbReference type="Gene3D" id="1.20.120.990">
    <property type="entry name" value="Glycosyltransferase family 88, C-terminal domain"/>
    <property type="match status" value="1"/>
</dbReference>
<dbReference type="PANTHER" id="PTHR24282:SF255">
    <property type="entry name" value="CYTOCHROME P450 72A11-RELATED"/>
    <property type="match status" value="1"/>
</dbReference>
<comment type="caution">
    <text evidence="11">The sequence shown here is derived from an EMBL/GenBank/DDBJ whole genome shotgun (WGS) entry which is preliminary data.</text>
</comment>
<evidence type="ECO:0000256" key="10">
    <source>
        <dbReference type="ARBA" id="ARBA00023136"/>
    </source>
</evidence>
<accession>A0A438CAK2</accession>
<keyword evidence="6" id="KW-1133">Transmembrane helix</keyword>
<evidence type="ECO:0000256" key="4">
    <source>
        <dbReference type="ARBA" id="ARBA00022692"/>
    </source>
</evidence>
<name>A0A438CAK2_VITVI</name>
<evidence type="ECO:0000256" key="5">
    <source>
        <dbReference type="ARBA" id="ARBA00022723"/>
    </source>
</evidence>
<keyword evidence="5" id="KW-0479">Metal-binding</keyword>
<comment type="subcellular location">
    <subcellularLocation>
        <location evidence="1">Membrane</location>
        <topology evidence="1">Single-pass membrane protein</topology>
    </subcellularLocation>
</comment>
<dbReference type="SUPFAM" id="SSF48264">
    <property type="entry name" value="Cytochrome P450"/>
    <property type="match status" value="1"/>
</dbReference>
<evidence type="ECO:0000313" key="11">
    <source>
        <dbReference type="EMBL" id="RVW20257.1"/>
    </source>
</evidence>
<keyword evidence="10" id="KW-0472">Membrane</keyword>
<evidence type="ECO:0000313" key="12">
    <source>
        <dbReference type="Proteomes" id="UP000288805"/>
    </source>
</evidence>
<dbReference type="GO" id="GO:0016020">
    <property type="term" value="C:membrane"/>
    <property type="evidence" value="ECO:0007669"/>
    <property type="project" value="UniProtKB-SubCell"/>
</dbReference>
<evidence type="ECO:0000256" key="1">
    <source>
        <dbReference type="ARBA" id="ARBA00004167"/>
    </source>
</evidence>
<dbReference type="Proteomes" id="UP000288805">
    <property type="component" value="Unassembled WGS sequence"/>
</dbReference>
<dbReference type="EMBL" id="QGNW01002382">
    <property type="protein sequence ID" value="RVW20257.1"/>
    <property type="molecule type" value="Genomic_DNA"/>
</dbReference>
<dbReference type="GO" id="GO:0005506">
    <property type="term" value="F:iron ion binding"/>
    <property type="evidence" value="ECO:0007669"/>
    <property type="project" value="InterPro"/>
</dbReference>
<dbReference type="PANTHER" id="PTHR24282">
    <property type="entry name" value="CYTOCHROME P450 FAMILY MEMBER"/>
    <property type="match status" value="1"/>
</dbReference>
<evidence type="ECO:0000256" key="6">
    <source>
        <dbReference type="ARBA" id="ARBA00022989"/>
    </source>
</evidence>
<proteinExistence type="inferred from homology"/>
<gene>
    <name evidence="11" type="primary">C7A29_13</name>
    <name evidence="11" type="ORF">CK203_114172</name>
</gene>
<evidence type="ECO:0000256" key="2">
    <source>
        <dbReference type="ARBA" id="ARBA00010617"/>
    </source>
</evidence>
<evidence type="ECO:0000256" key="3">
    <source>
        <dbReference type="ARBA" id="ARBA00022617"/>
    </source>
</evidence>
<reference evidence="11 12" key="1">
    <citation type="journal article" date="2018" name="PLoS Genet.">
        <title>Population sequencing reveals clonal diversity and ancestral inbreeding in the grapevine cultivar Chardonnay.</title>
        <authorList>
            <person name="Roach M.J."/>
            <person name="Johnson D.L."/>
            <person name="Bohlmann J."/>
            <person name="van Vuuren H.J."/>
            <person name="Jones S.J."/>
            <person name="Pretorius I.S."/>
            <person name="Schmidt S.A."/>
            <person name="Borneman A.R."/>
        </authorList>
    </citation>
    <scope>NUCLEOTIDE SEQUENCE [LARGE SCALE GENOMIC DNA]</scope>
    <source>
        <strain evidence="12">cv. Chardonnay</strain>
        <tissue evidence="11">Leaf</tissue>
    </source>
</reference>
<sequence>MGNISYTSRLWRMMSGDESTGHSRLWRRRRSAMEEKMVGYGGETIGYGEEERGKTGKRAERGREQVWLRPKKLERCLRQQGITGNSYRLLHGDVREMLRMISEANSRPSAYPMRSYSEFSPSIIIPSRNMFVPTNTNKRMRQISNEVNALLKGIIERREKEVGETSTANDDLLGLLMESNYKEMQEHDERKNVGMSNKDVIEECKLFTSLAKRLPRFTSVDNGSIKQAFNLASSCKRRGFTSFGNKKPDGDV</sequence>
<keyword evidence="7" id="KW-0560">Oxidoreductase</keyword>
<dbReference type="InterPro" id="IPR036396">
    <property type="entry name" value="Cyt_P450_sf"/>
</dbReference>
<dbReference type="GO" id="GO:0004497">
    <property type="term" value="F:monooxygenase activity"/>
    <property type="evidence" value="ECO:0007669"/>
    <property type="project" value="UniProtKB-KW"/>
</dbReference>
<comment type="similarity">
    <text evidence="2">Belongs to the cytochrome P450 family.</text>
</comment>
<dbReference type="GO" id="GO:0020037">
    <property type="term" value="F:heme binding"/>
    <property type="evidence" value="ECO:0007669"/>
    <property type="project" value="InterPro"/>
</dbReference>
<keyword evidence="3" id="KW-0349">Heme</keyword>
<evidence type="ECO:0000256" key="7">
    <source>
        <dbReference type="ARBA" id="ARBA00023002"/>
    </source>
</evidence>
<dbReference type="GO" id="GO:0016705">
    <property type="term" value="F:oxidoreductase activity, acting on paired donors, with incorporation or reduction of molecular oxygen"/>
    <property type="evidence" value="ECO:0007669"/>
    <property type="project" value="InterPro"/>
</dbReference>
<dbReference type="InterPro" id="IPR050665">
    <property type="entry name" value="Cytochrome_P450_Monooxygen"/>
</dbReference>
<keyword evidence="8" id="KW-0408">Iron</keyword>
<keyword evidence="9" id="KW-0503">Monooxygenase</keyword>
<keyword evidence="4" id="KW-0812">Transmembrane</keyword>
<evidence type="ECO:0000256" key="9">
    <source>
        <dbReference type="ARBA" id="ARBA00023033"/>
    </source>
</evidence>
<protein>
    <submittedName>
        <fullName evidence="11">Cytochrome P450 CYP72A219</fullName>
    </submittedName>
</protein>
<dbReference type="AlphaFoldDB" id="A0A438CAK2"/>